<name>A0ACA9JXP7_9GLOM</name>
<organism evidence="1 2">
    <name type="scientific">Dentiscutata heterogama</name>
    <dbReference type="NCBI Taxonomy" id="1316150"/>
    <lineage>
        <taxon>Eukaryota</taxon>
        <taxon>Fungi</taxon>
        <taxon>Fungi incertae sedis</taxon>
        <taxon>Mucoromycota</taxon>
        <taxon>Glomeromycotina</taxon>
        <taxon>Glomeromycetes</taxon>
        <taxon>Diversisporales</taxon>
        <taxon>Gigasporaceae</taxon>
        <taxon>Dentiscutata</taxon>
    </lineage>
</organism>
<sequence>MSVKFQNWDSLTGITTLLKLFATILYFTDMSQQGGQQNIAAQTNPSLENLTPDEQSKHLTEGNNDPFPREQPAINEENPQLPTIICGIPFN</sequence>
<evidence type="ECO:0000313" key="1">
    <source>
        <dbReference type="EMBL" id="CAG8441201.1"/>
    </source>
</evidence>
<gene>
    <name evidence="1" type="ORF">DHETER_LOCUS270</name>
</gene>
<comment type="caution">
    <text evidence="1">The sequence shown here is derived from an EMBL/GenBank/DDBJ whole genome shotgun (WGS) entry which is preliminary data.</text>
</comment>
<dbReference type="Proteomes" id="UP000789702">
    <property type="component" value="Unassembled WGS sequence"/>
</dbReference>
<dbReference type="EMBL" id="CAJVPU010000116">
    <property type="protein sequence ID" value="CAG8441201.1"/>
    <property type="molecule type" value="Genomic_DNA"/>
</dbReference>
<reference evidence="1" key="1">
    <citation type="submission" date="2021-06" db="EMBL/GenBank/DDBJ databases">
        <authorList>
            <person name="Kallberg Y."/>
            <person name="Tangrot J."/>
            <person name="Rosling A."/>
        </authorList>
    </citation>
    <scope>NUCLEOTIDE SEQUENCE</scope>
    <source>
        <strain evidence="1">IL203A</strain>
    </source>
</reference>
<protein>
    <submittedName>
        <fullName evidence="1">11195_t:CDS:1</fullName>
    </submittedName>
</protein>
<keyword evidence="2" id="KW-1185">Reference proteome</keyword>
<evidence type="ECO:0000313" key="2">
    <source>
        <dbReference type="Proteomes" id="UP000789702"/>
    </source>
</evidence>
<accession>A0ACA9JXP7</accession>
<proteinExistence type="predicted"/>